<feature type="domain" description="HTH marR-type" evidence="4">
    <location>
        <begin position="16"/>
        <end position="147"/>
    </location>
</feature>
<keyword evidence="1" id="KW-0805">Transcription regulation</keyword>
<dbReference type="GO" id="GO:0003677">
    <property type="term" value="F:DNA binding"/>
    <property type="evidence" value="ECO:0007669"/>
    <property type="project" value="UniProtKB-KW"/>
</dbReference>
<dbReference type="PANTHER" id="PTHR39515">
    <property type="entry name" value="CONSERVED PROTEIN"/>
    <property type="match status" value="1"/>
</dbReference>
<dbReference type="GO" id="GO:0003700">
    <property type="term" value="F:DNA-binding transcription factor activity"/>
    <property type="evidence" value="ECO:0007669"/>
    <property type="project" value="InterPro"/>
</dbReference>
<organism evidence="5 6">
    <name type="scientific">Sediminivirga luteola</name>
    <dbReference type="NCBI Taxonomy" id="1774748"/>
    <lineage>
        <taxon>Bacteria</taxon>
        <taxon>Bacillati</taxon>
        <taxon>Actinomycetota</taxon>
        <taxon>Actinomycetes</taxon>
        <taxon>Micrococcales</taxon>
        <taxon>Brevibacteriaceae</taxon>
        <taxon>Sediminivirga</taxon>
    </lineage>
</organism>
<evidence type="ECO:0000259" key="4">
    <source>
        <dbReference type="PROSITE" id="PS50995"/>
    </source>
</evidence>
<keyword evidence="3" id="KW-0804">Transcription</keyword>
<dbReference type="PROSITE" id="PS50995">
    <property type="entry name" value="HTH_MARR_2"/>
    <property type="match status" value="1"/>
</dbReference>
<dbReference type="SMART" id="SM00347">
    <property type="entry name" value="HTH_MARR"/>
    <property type="match status" value="1"/>
</dbReference>
<evidence type="ECO:0000313" key="6">
    <source>
        <dbReference type="Proteomes" id="UP000616114"/>
    </source>
</evidence>
<dbReference type="InterPro" id="IPR000835">
    <property type="entry name" value="HTH_MarR-typ"/>
</dbReference>
<dbReference type="InterPro" id="IPR052526">
    <property type="entry name" value="HTH-type_Bedaq_tolerance"/>
</dbReference>
<dbReference type="Proteomes" id="UP000616114">
    <property type="component" value="Unassembled WGS sequence"/>
</dbReference>
<keyword evidence="6" id="KW-1185">Reference proteome</keyword>
<evidence type="ECO:0000256" key="1">
    <source>
        <dbReference type="ARBA" id="ARBA00023015"/>
    </source>
</evidence>
<dbReference type="EMBL" id="BMFY01000010">
    <property type="protein sequence ID" value="GGA19887.1"/>
    <property type="molecule type" value="Genomic_DNA"/>
</dbReference>
<gene>
    <name evidence="5" type="ORF">GCM10011333_23750</name>
</gene>
<accession>A0A8J2TZ92</accession>
<evidence type="ECO:0000256" key="3">
    <source>
        <dbReference type="ARBA" id="ARBA00023163"/>
    </source>
</evidence>
<evidence type="ECO:0000256" key="2">
    <source>
        <dbReference type="ARBA" id="ARBA00023125"/>
    </source>
</evidence>
<dbReference type="Pfam" id="PF01047">
    <property type="entry name" value="MarR"/>
    <property type="match status" value="1"/>
</dbReference>
<proteinExistence type="predicted"/>
<sequence>MSDQTVTTSSVKPRARLDLATNLRQAVLRLSRRLRQGSTLEVSQAQYSVLSALFHLGPMTPGRLAEYDHVTRPSMTRTVASLEGRGLVLRRPAEEDRRCVLVEVTGDGAALVKEIKRRRTAWLDKRLARLTPAERQTLSDAVVILRRMVEE</sequence>
<keyword evidence="2" id="KW-0238">DNA-binding</keyword>
<dbReference type="InterPro" id="IPR036388">
    <property type="entry name" value="WH-like_DNA-bd_sf"/>
</dbReference>
<dbReference type="PROSITE" id="PS01117">
    <property type="entry name" value="HTH_MARR_1"/>
    <property type="match status" value="1"/>
</dbReference>
<name>A0A8J2TZ92_9MICO</name>
<protein>
    <submittedName>
        <fullName evidence="5">MarR family transcriptional regulator</fullName>
    </submittedName>
</protein>
<dbReference type="PANTHER" id="PTHR39515:SF2">
    <property type="entry name" value="HTH-TYPE TRANSCRIPTIONAL REGULATOR RV0880"/>
    <property type="match status" value="1"/>
</dbReference>
<comment type="caution">
    <text evidence="5">The sequence shown here is derived from an EMBL/GenBank/DDBJ whole genome shotgun (WGS) entry which is preliminary data.</text>
</comment>
<dbReference type="RefSeq" id="WP_188551110.1">
    <property type="nucleotide sequence ID" value="NZ_BMFY01000010.1"/>
</dbReference>
<evidence type="ECO:0000313" key="5">
    <source>
        <dbReference type="EMBL" id="GGA19887.1"/>
    </source>
</evidence>
<reference evidence="5" key="2">
    <citation type="submission" date="2020-09" db="EMBL/GenBank/DDBJ databases">
        <authorList>
            <person name="Sun Q."/>
            <person name="Zhou Y."/>
        </authorList>
    </citation>
    <scope>NUCLEOTIDE SEQUENCE</scope>
    <source>
        <strain evidence="5">CGMCC 1.12785</strain>
    </source>
</reference>
<dbReference type="Gene3D" id="1.10.10.10">
    <property type="entry name" value="Winged helix-like DNA-binding domain superfamily/Winged helix DNA-binding domain"/>
    <property type="match status" value="1"/>
</dbReference>
<dbReference type="InterPro" id="IPR023187">
    <property type="entry name" value="Tscrpt_reg_MarR-type_CS"/>
</dbReference>
<dbReference type="AlphaFoldDB" id="A0A8J2TZ92"/>
<dbReference type="SUPFAM" id="SSF46785">
    <property type="entry name" value="Winged helix' DNA-binding domain"/>
    <property type="match status" value="1"/>
</dbReference>
<reference evidence="5" key="1">
    <citation type="journal article" date="2014" name="Int. J. Syst. Evol. Microbiol.">
        <title>Complete genome sequence of Corynebacterium casei LMG S-19264T (=DSM 44701T), isolated from a smear-ripened cheese.</title>
        <authorList>
            <consortium name="US DOE Joint Genome Institute (JGI-PGF)"/>
            <person name="Walter F."/>
            <person name="Albersmeier A."/>
            <person name="Kalinowski J."/>
            <person name="Ruckert C."/>
        </authorList>
    </citation>
    <scope>NUCLEOTIDE SEQUENCE</scope>
    <source>
        <strain evidence="5">CGMCC 1.12785</strain>
    </source>
</reference>
<dbReference type="InterPro" id="IPR036390">
    <property type="entry name" value="WH_DNA-bd_sf"/>
</dbReference>
<dbReference type="PRINTS" id="PR00598">
    <property type="entry name" value="HTHMARR"/>
</dbReference>